<dbReference type="EMBL" id="MNUE01000079">
    <property type="protein sequence ID" value="OJD29514.1"/>
    <property type="molecule type" value="Genomic_DNA"/>
</dbReference>
<evidence type="ECO:0000313" key="3">
    <source>
        <dbReference type="Proteomes" id="UP000183809"/>
    </source>
</evidence>
<comment type="caution">
    <text evidence="2">The sequence shown here is derived from an EMBL/GenBank/DDBJ whole genome shotgun (WGS) entry which is preliminary data.</text>
</comment>
<dbReference type="AlphaFoldDB" id="A0A1J9QN70"/>
<keyword evidence="1" id="KW-1133">Transmembrane helix</keyword>
<sequence>MTSPTINKEDFVSPIHNLKRVQSLQSREPSIVVDRPLQRKDGYLGRWTLPRVLSVAFGILQLINAVHTLQLVFTIAAMHGKPEDDAKYYSTKTKLREISLWVTVTPILFTTIMGRFFSKFALYRAQTGITIGTLERFVGCQSIYTAIRTQVTMRPFTITSLGMILLWLLPPFASQAVLHLGEFSDTYNTTEGTVKYLPLIQAAQDTVKASEDVSMPLSRLLLSSAVFFQISLLMQSKVSSPRDFKDYVKIPSVHSLMPGNGSWNPAEWRQLDASRPTTYSSLMGIPIAGLSQDLNTETTFQLPSRHWAVNCSHIDSSMLDQNDFNHDYAWTHQAFVMDLAVPNNMTASQSSWPMRLVSMKGNPQWDAFADQVSDAQSEPAPLPKVPVNLAYCSIGAQNVVSNVSCSQTSCEVNSMLLLNEVQSADTSVPYLSSINVEDQSWGCNSRSCNGPLNQWKDVWNPGLWDSDSQDGLSEGDPNHDLATGGTPVQGLRMVLQTLSRASVSQEERFTYLESKNIPAAYARYTDGIGATNAELWLNGTNDGYVSSQYYPWPDYSSVPIADFSARLETLINTWWQSFYMPPYLQADLLHDRPAPPAFDAANRLVFKQGDTSSTPFNDTAARVTRPGRRVYRCRWPHMFVAMITSVVMVVAGGVTVVLEFVVVAPDVFGFASTYTRDNVHLPGHAEGSYKSGVQRASAMRDVRVRIGDVSAREVVGHISLTTDLGPTTVLRKDRQYD</sequence>
<name>A0A1J9QN70_9PEZI</name>
<organism evidence="2 3">
    <name type="scientific">Diplodia corticola</name>
    <dbReference type="NCBI Taxonomy" id="236234"/>
    <lineage>
        <taxon>Eukaryota</taxon>
        <taxon>Fungi</taxon>
        <taxon>Dikarya</taxon>
        <taxon>Ascomycota</taxon>
        <taxon>Pezizomycotina</taxon>
        <taxon>Dothideomycetes</taxon>
        <taxon>Dothideomycetes incertae sedis</taxon>
        <taxon>Botryosphaeriales</taxon>
        <taxon>Botryosphaeriaceae</taxon>
        <taxon>Diplodia</taxon>
    </lineage>
</organism>
<protein>
    <submittedName>
        <fullName evidence="2">Uncharacterized protein</fullName>
    </submittedName>
</protein>
<evidence type="ECO:0000313" key="2">
    <source>
        <dbReference type="EMBL" id="OJD29514.1"/>
    </source>
</evidence>
<dbReference type="RefSeq" id="XP_020125774.1">
    <property type="nucleotide sequence ID" value="XM_020279120.1"/>
</dbReference>
<evidence type="ECO:0000256" key="1">
    <source>
        <dbReference type="SAM" id="Phobius"/>
    </source>
</evidence>
<keyword evidence="3" id="KW-1185">Reference proteome</keyword>
<proteinExistence type="predicted"/>
<feature type="transmembrane region" description="Helical" evidence="1">
    <location>
        <begin position="52"/>
        <end position="78"/>
    </location>
</feature>
<dbReference type="GeneID" id="31019382"/>
<feature type="transmembrane region" description="Helical" evidence="1">
    <location>
        <begin position="156"/>
        <end position="178"/>
    </location>
</feature>
<keyword evidence="1" id="KW-0812">Transmembrane</keyword>
<accession>A0A1J9QN70</accession>
<gene>
    <name evidence="2" type="ORF">BKCO1_7900023</name>
</gene>
<feature type="transmembrane region" description="Helical" evidence="1">
    <location>
        <begin position="638"/>
        <end position="663"/>
    </location>
</feature>
<keyword evidence="1" id="KW-0472">Membrane</keyword>
<dbReference type="Proteomes" id="UP000183809">
    <property type="component" value="Unassembled WGS sequence"/>
</dbReference>
<dbReference type="OrthoDB" id="3692311at2759"/>
<dbReference type="STRING" id="236234.A0A1J9QN70"/>
<reference evidence="2 3" key="1">
    <citation type="submission" date="2016-10" db="EMBL/GenBank/DDBJ databases">
        <title>Proteomics and genomics reveal pathogen-plant mechanisms compatible with a hemibiotrophic lifestyle of Diplodia corticola.</title>
        <authorList>
            <person name="Fernandes I."/>
            <person name="De Jonge R."/>
            <person name="Van De Peer Y."/>
            <person name="Devreese B."/>
            <person name="Alves A."/>
            <person name="Esteves A.C."/>
        </authorList>
    </citation>
    <scope>NUCLEOTIDE SEQUENCE [LARGE SCALE GENOMIC DNA]</scope>
    <source>
        <strain evidence="2 3">CBS 112549</strain>
    </source>
</reference>
<feature type="transmembrane region" description="Helical" evidence="1">
    <location>
        <begin position="98"/>
        <end position="117"/>
    </location>
</feature>